<evidence type="ECO:0000259" key="2">
    <source>
        <dbReference type="PROSITE" id="PS50041"/>
    </source>
</evidence>
<accession>A0ABM2A6V7</accession>
<dbReference type="InterPro" id="IPR001304">
    <property type="entry name" value="C-type_lectin-like"/>
</dbReference>
<dbReference type="Proteomes" id="UP000069940">
    <property type="component" value="Unassembled WGS sequence"/>
</dbReference>
<feature type="domain" description="C-type lectin" evidence="2">
    <location>
        <begin position="51"/>
        <end position="170"/>
    </location>
</feature>
<reference evidence="4" key="1">
    <citation type="journal article" date="2015" name="Proc. Natl. Acad. Sci. U.S.A.">
        <title>Genome sequence of the Asian Tiger mosquito, Aedes albopictus, reveals insights into its biology, genetics, and evolution.</title>
        <authorList>
            <person name="Chen X.G."/>
            <person name="Jiang X."/>
            <person name="Gu J."/>
            <person name="Xu M."/>
            <person name="Wu Y."/>
            <person name="Deng Y."/>
            <person name="Zhang C."/>
            <person name="Bonizzoni M."/>
            <person name="Dermauw W."/>
            <person name="Vontas J."/>
            <person name="Armbruster P."/>
            <person name="Huang X."/>
            <person name="Yang Y."/>
            <person name="Zhang H."/>
            <person name="He W."/>
            <person name="Peng H."/>
            <person name="Liu Y."/>
            <person name="Wu K."/>
            <person name="Chen J."/>
            <person name="Lirakis M."/>
            <person name="Topalis P."/>
            <person name="Van Leeuwen T."/>
            <person name="Hall A.B."/>
            <person name="Jiang X."/>
            <person name="Thorpe C."/>
            <person name="Mueller R.L."/>
            <person name="Sun C."/>
            <person name="Waterhouse R.M."/>
            <person name="Yan G."/>
            <person name="Tu Z.J."/>
            <person name="Fang X."/>
            <person name="James A.A."/>
        </authorList>
    </citation>
    <scope>NUCLEOTIDE SEQUENCE [LARGE SCALE GENOMIC DNA]</scope>
    <source>
        <strain evidence="4">Foshan</strain>
    </source>
</reference>
<dbReference type="GeneID" id="109433642"/>
<feature type="signal peptide" evidence="1">
    <location>
        <begin position="1"/>
        <end position="21"/>
    </location>
</feature>
<evidence type="ECO:0000313" key="4">
    <source>
        <dbReference type="Proteomes" id="UP000069940"/>
    </source>
</evidence>
<proteinExistence type="predicted"/>
<feature type="chain" id="PRO_5045862404" description="C-type lectin domain-containing protein" evidence="1">
    <location>
        <begin position="22"/>
        <end position="176"/>
    </location>
</feature>
<dbReference type="CDD" id="cd00037">
    <property type="entry name" value="CLECT"/>
    <property type="match status" value="1"/>
</dbReference>
<protein>
    <recommendedName>
        <fullName evidence="2">C-type lectin domain-containing protein</fullName>
    </recommendedName>
</protein>
<name>A0ABM2A6V7_AEDAL</name>
<dbReference type="RefSeq" id="XP_019565642.2">
    <property type="nucleotide sequence ID" value="XM_019710097.3"/>
</dbReference>
<organism evidence="3 4">
    <name type="scientific">Aedes albopictus</name>
    <name type="common">Asian tiger mosquito</name>
    <name type="synonym">Stegomyia albopicta</name>
    <dbReference type="NCBI Taxonomy" id="7160"/>
    <lineage>
        <taxon>Eukaryota</taxon>
        <taxon>Metazoa</taxon>
        <taxon>Ecdysozoa</taxon>
        <taxon>Arthropoda</taxon>
        <taxon>Hexapoda</taxon>
        <taxon>Insecta</taxon>
        <taxon>Pterygota</taxon>
        <taxon>Neoptera</taxon>
        <taxon>Endopterygota</taxon>
        <taxon>Diptera</taxon>
        <taxon>Nematocera</taxon>
        <taxon>Culicoidea</taxon>
        <taxon>Culicidae</taxon>
        <taxon>Culicinae</taxon>
        <taxon>Aedini</taxon>
        <taxon>Aedes</taxon>
        <taxon>Stegomyia</taxon>
    </lineage>
</organism>
<dbReference type="EnsemblMetazoa" id="AALFPA23_025040.R37320">
    <property type="protein sequence ID" value="AALFPA23_025040.P37320"/>
    <property type="gene ID" value="AALFPA23_025040"/>
</dbReference>
<keyword evidence="1" id="KW-0732">Signal</keyword>
<keyword evidence="4" id="KW-1185">Reference proteome</keyword>
<dbReference type="InterPro" id="IPR016186">
    <property type="entry name" value="C-type_lectin-like/link_sf"/>
</dbReference>
<dbReference type="PROSITE" id="PS50041">
    <property type="entry name" value="C_TYPE_LECTIN_2"/>
    <property type="match status" value="1"/>
</dbReference>
<dbReference type="SMART" id="SM00034">
    <property type="entry name" value="CLECT"/>
    <property type="match status" value="1"/>
</dbReference>
<evidence type="ECO:0000313" key="3">
    <source>
        <dbReference type="EnsemblMetazoa" id="AALFPA23_025040.P37320"/>
    </source>
</evidence>
<dbReference type="Gene3D" id="3.10.100.10">
    <property type="entry name" value="Mannose-Binding Protein A, subunit A"/>
    <property type="match status" value="1"/>
</dbReference>
<dbReference type="Pfam" id="PF00059">
    <property type="entry name" value="Lectin_C"/>
    <property type="match status" value="1"/>
</dbReference>
<evidence type="ECO:0000256" key="1">
    <source>
        <dbReference type="SAM" id="SignalP"/>
    </source>
</evidence>
<dbReference type="InterPro" id="IPR016187">
    <property type="entry name" value="CTDL_fold"/>
</dbReference>
<sequence length="176" mass="19799">MAPSFILKGIVFVLSCVITRAVAIVTLDKEAMAAHECAADTAMVVPNFKANWFKAMEYCHYLGRNLVMVGSAEKQAIVAKVIEGTDKAGDNSFWIGGSDLAELGNFHWHSMGTRIVWSNWNELVDAPTARDTHRKDDRCVLLNNLNDEASPDGFKWMAVNCWDEYYFVCERPIFDK</sequence>
<reference evidence="3" key="2">
    <citation type="submission" date="2025-05" db="UniProtKB">
        <authorList>
            <consortium name="EnsemblMetazoa"/>
        </authorList>
    </citation>
    <scope>IDENTIFICATION</scope>
    <source>
        <strain evidence="3">Foshan</strain>
    </source>
</reference>
<dbReference type="SUPFAM" id="SSF56436">
    <property type="entry name" value="C-type lectin-like"/>
    <property type="match status" value="1"/>
</dbReference>